<dbReference type="GO" id="GO:0004175">
    <property type="term" value="F:endopeptidase activity"/>
    <property type="evidence" value="ECO:0007669"/>
    <property type="project" value="UniProtKB-ARBA"/>
</dbReference>
<protein>
    <recommendedName>
        <fullName evidence="2">CAAX prenyl protease 2/Lysostaphin resistance protein A-like domain-containing protein</fullName>
    </recommendedName>
</protein>
<keyword evidence="1" id="KW-0472">Membrane</keyword>
<dbReference type="STRING" id="573501.SAMN04487999_2634"/>
<feature type="transmembrane region" description="Helical" evidence="1">
    <location>
        <begin position="149"/>
        <end position="168"/>
    </location>
</feature>
<dbReference type="AlphaFoldDB" id="A0A1M5Z294"/>
<dbReference type="Pfam" id="PF02517">
    <property type="entry name" value="Rce1-like"/>
    <property type="match status" value="1"/>
</dbReference>
<feature type="transmembrane region" description="Helical" evidence="1">
    <location>
        <begin position="16"/>
        <end position="39"/>
    </location>
</feature>
<evidence type="ECO:0000259" key="2">
    <source>
        <dbReference type="Pfam" id="PF02517"/>
    </source>
</evidence>
<feature type="transmembrane region" description="Helical" evidence="1">
    <location>
        <begin position="116"/>
        <end position="137"/>
    </location>
</feature>
<reference evidence="4" key="1">
    <citation type="submission" date="2016-11" db="EMBL/GenBank/DDBJ databases">
        <authorList>
            <person name="Jaros S."/>
            <person name="Januszkiewicz K."/>
            <person name="Wedrychowicz H."/>
        </authorList>
    </citation>
    <scope>NUCLEOTIDE SEQUENCE [LARGE SCALE GENOMIC DNA]</scope>
    <source>
        <strain evidence="4">DSM 19859</strain>
    </source>
</reference>
<dbReference type="Proteomes" id="UP000290037">
    <property type="component" value="Unassembled WGS sequence"/>
</dbReference>
<sequence>MFIVQAFKALHEFWRYLVGSVLIIAASTIGQIPFTLAILGKLWMDNQGSPEELGNAMGSLDQATLMGVLDKNLTLFLLLLSFVFALGGVFLAVKYLHKQKMKDIITTRKKFDWGRVWFAFIMITIYTIGTTLLSYYIAPEEFEVTFDLIPFLILCVVAILFVPIQTSVEEFVFRGYLMQGFGVLAKNRWFPLVMTSFIFGGLHYFNPEIGAMGDIVMVFYFGTGLLLGIMTLMDEGMELALGFHAANNLISALLVTADWTAFQTYSIFKDISDPTAGIVDVLPVFIIYPIFLGILAYKYKWTGWKEKLFGLVKKPKETQLEDNLVPD</sequence>
<feature type="transmembrane region" description="Helical" evidence="1">
    <location>
        <begin position="211"/>
        <end position="232"/>
    </location>
</feature>
<feature type="transmembrane region" description="Helical" evidence="1">
    <location>
        <begin position="189"/>
        <end position="205"/>
    </location>
</feature>
<dbReference type="EMBL" id="FQXT01000004">
    <property type="protein sequence ID" value="SHI18264.1"/>
    <property type="molecule type" value="Genomic_DNA"/>
</dbReference>
<feature type="transmembrane region" description="Helical" evidence="1">
    <location>
        <begin position="277"/>
        <end position="297"/>
    </location>
</feature>
<evidence type="ECO:0000313" key="6">
    <source>
        <dbReference type="Proteomes" id="UP000290037"/>
    </source>
</evidence>
<name>A0A1M5Z294_9FLAO</name>
<feature type="transmembrane region" description="Helical" evidence="1">
    <location>
        <begin position="75"/>
        <end position="96"/>
    </location>
</feature>
<accession>A0A1M5Z294</accession>
<dbReference type="PANTHER" id="PTHR36435">
    <property type="entry name" value="SLR1288 PROTEIN"/>
    <property type="match status" value="1"/>
</dbReference>
<evidence type="ECO:0000313" key="5">
    <source>
        <dbReference type="Proteomes" id="UP000184240"/>
    </source>
</evidence>
<gene>
    <name evidence="3" type="ORF">DSM01_1911</name>
    <name evidence="4" type="ORF">SAMN04487999_2634</name>
</gene>
<dbReference type="RefSeq" id="WP_072983726.1">
    <property type="nucleotide sequence ID" value="NZ_FQXT01000004.1"/>
</dbReference>
<evidence type="ECO:0000313" key="4">
    <source>
        <dbReference type="EMBL" id="SHI18264.1"/>
    </source>
</evidence>
<feature type="transmembrane region" description="Helical" evidence="1">
    <location>
        <begin position="239"/>
        <end position="257"/>
    </location>
</feature>
<proteinExistence type="predicted"/>
<keyword evidence="1" id="KW-0812">Transmembrane</keyword>
<dbReference type="EMBL" id="QOVN01000003">
    <property type="protein sequence ID" value="RXG29809.1"/>
    <property type="molecule type" value="Genomic_DNA"/>
</dbReference>
<keyword evidence="6" id="KW-1185">Reference proteome</keyword>
<dbReference type="GO" id="GO:0080120">
    <property type="term" value="P:CAAX-box protein maturation"/>
    <property type="evidence" value="ECO:0007669"/>
    <property type="project" value="UniProtKB-ARBA"/>
</dbReference>
<reference evidence="3 6" key="3">
    <citation type="submission" date="2018-07" db="EMBL/GenBank/DDBJ databases">
        <title>Leeuwenhoekiella genomics.</title>
        <authorList>
            <person name="Tahon G."/>
            <person name="Willems A."/>
        </authorList>
    </citation>
    <scope>NUCLEOTIDE SEQUENCE [LARGE SCALE GENOMIC DNA]</scope>
    <source>
        <strain evidence="3 6">LMG 24856</strain>
    </source>
</reference>
<dbReference type="PANTHER" id="PTHR36435:SF1">
    <property type="entry name" value="CAAX AMINO TERMINAL PROTEASE FAMILY PROTEIN"/>
    <property type="match status" value="1"/>
</dbReference>
<dbReference type="InterPro" id="IPR003675">
    <property type="entry name" value="Rce1/LyrA-like_dom"/>
</dbReference>
<organism evidence="4 5">
    <name type="scientific">Leeuwenhoekiella palythoae</name>
    <dbReference type="NCBI Taxonomy" id="573501"/>
    <lineage>
        <taxon>Bacteria</taxon>
        <taxon>Pseudomonadati</taxon>
        <taxon>Bacteroidota</taxon>
        <taxon>Flavobacteriia</taxon>
        <taxon>Flavobacteriales</taxon>
        <taxon>Flavobacteriaceae</taxon>
        <taxon>Leeuwenhoekiella</taxon>
    </lineage>
</organism>
<dbReference type="InterPro" id="IPR052710">
    <property type="entry name" value="CAAX_protease"/>
</dbReference>
<evidence type="ECO:0000313" key="3">
    <source>
        <dbReference type="EMBL" id="RXG29809.1"/>
    </source>
</evidence>
<evidence type="ECO:0000256" key="1">
    <source>
        <dbReference type="SAM" id="Phobius"/>
    </source>
</evidence>
<reference evidence="5" key="2">
    <citation type="submission" date="2016-11" db="EMBL/GenBank/DDBJ databases">
        <authorList>
            <person name="Varghese N."/>
            <person name="Submissions S."/>
        </authorList>
    </citation>
    <scope>NUCLEOTIDE SEQUENCE [LARGE SCALE GENOMIC DNA]</scope>
    <source>
        <strain evidence="5">DSM 19859</strain>
    </source>
</reference>
<keyword evidence="1" id="KW-1133">Transmembrane helix</keyword>
<dbReference type="Proteomes" id="UP000184240">
    <property type="component" value="Unassembled WGS sequence"/>
</dbReference>
<feature type="domain" description="CAAX prenyl protease 2/Lysostaphin resistance protein A-like" evidence="2">
    <location>
        <begin position="151"/>
        <end position="250"/>
    </location>
</feature>